<dbReference type="EMBL" id="AMSG01000005">
    <property type="protein sequence ID" value="EKF55793.1"/>
    <property type="molecule type" value="Genomic_DNA"/>
</dbReference>
<dbReference type="CDD" id="cd00317">
    <property type="entry name" value="cyclophilin"/>
    <property type="match status" value="1"/>
</dbReference>
<dbReference type="InterPro" id="IPR046357">
    <property type="entry name" value="PPIase_dom_sf"/>
</dbReference>
<gene>
    <name evidence="9" type="ORF">I215_06147</name>
</gene>
<dbReference type="AlphaFoldDB" id="K2P462"/>
<dbReference type="PROSITE" id="PS51257">
    <property type="entry name" value="PROKAR_LIPOPROTEIN"/>
    <property type="match status" value="1"/>
</dbReference>
<evidence type="ECO:0000259" key="7">
    <source>
        <dbReference type="PROSITE" id="PS50059"/>
    </source>
</evidence>
<dbReference type="InterPro" id="IPR002130">
    <property type="entry name" value="Cyclophilin-type_PPIase_dom"/>
</dbReference>
<sequence>MKKLNLILISMLFFASCSSSKYSDLGDGIFADIQTNKGDMVVELYYQQTPITVANFISLAEGTSTHVVDSLKGTRYYDGIIFHRVIKDFMIQGGDPSGEGNGNPGYKFTDEFVDSLKHDKKGILSMANAGPGTNGSQFFITHKETPFLDGKHTVFGEVVIGLEVVDSIANVETAAKDRPVDEVVINHVEIIRNGKDARKFDALKVMDDYFAGEAEKQKELEKTISEAAAEFEEQKKVAQSTESGLQYVVISEGNGNKPKTGDVILVHYSGHYEDGKLFDTSVLEVAEKFGSVNPEKKARGMYKPMMMEVSPDAGIIPGFKEGIMLMEEGSKYRLFIPYYLAYGEAGYGPIPPKADLVFDLEITEIQ</sequence>
<dbReference type="Pfam" id="PF00160">
    <property type="entry name" value="Pro_isomerase"/>
    <property type="match status" value="1"/>
</dbReference>
<evidence type="ECO:0000256" key="5">
    <source>
        <dbReference type="PROSITE-ProRule" id="PRU00277"/>
    </source>
</evidence>
<dbReference type="RefSeq" id="WP_008991101.1">
    <property type="nucleotide sequence ID" value="NZ_AMSG01000005.1"/>
</dbReference>
<evidence type="ECO:0000259" key="8">
    <source>
        <dbReference type="PROSITE" id="PS50072"/>
    </source>
</evidence>
<comment type="caution">
    <text evidence="9">The sequence shown here is derived from an EMBL/GenBank/DDBJ whole genome shotgun (WGS) entry which is preliminary data.</text>
</comment>
<evidence type="ECO:0000313" key="10">
    <source>
        <dbReference type="Proteomes" id="UP000007364"/>
    </source>
</evidence>
<evidence type="ECO:0000256" key="4">
    <source>
        <dbReference type="ARBA" id="ARBA00023235"/>
    </source>
</evidence>
<dbReference type="STRING" id="555500.I215_06147"/>
<keyword evidence="3 5" id="KW-0697">Rotamase</keyword>
<evidence type="ECO:0000256" key="1">
    <source>
        <dbReference type="ARBA" id="ARBA00000971"/>
    </source>
</evidence>
<comment type="catalytic activity">
    <reaction evidence="1 5">
        <text>[protein]-peptidylproline (omega=180) = [protein]-peptidylproline (omega=0)</text>
        <dbReference type="Rhea" id="RHEA:16237"/>
        <dbReference type="Rhea" id="RHEA-COMP:10747"/>
        <dbReference type="Rhea" id="RHEA-COMP:10748"/>
        <dbReference type="ChEBI" id="CHEBI:83833"/>
        <dbReference type="ChEBI" id="CHEBI:83834"/>
        <dbReference type="EC" id="5.2.1.8"/>
    </reaction>
</comment>
<keyword evidence="4 5" id="KW-0413">Isomerase</keyword>
<feature type="domain" description="PPIase cyclophilin-type" evidence="8">
    <location>
        <begin position="38"/>
        <end position="190"/>
    </location>
</feature>
<organism evidence="9 10">
    <name type="scientific">Galbibacter marinus</name>
    <dbReference type="NCBI Taxonomy" id="555500"/>
    <lineage>
        <taxon>Bacteria</taxon>
        <taxon>Pseudomonadati</taxon>
        <taxon>Bacteroidota</taxon>
        <taxon>Flavobacteriia</taxon>
        <taxon>Flavobacteriales</taxon>
        <taxon>Flavobacteriaceae</taxon>
        <taxon>Galbibacter</taxon>
    </lineage>
</organism>
<proteinExistence type="predicted"/>
<dbReference type="OrthoDB" id="9807797at2"/>
<dbReference type="Pfam" id="PF00254">
    <property type="entry name" value="FKBP_C"/>
    <property type="match status" value="1"/>
</dbReference>
<evidence type="ECO:0000313" key="9">
    <source>
        <dbReference type="EMBL" id="EKF55793.1"/>
    </source>
</evidence>
<feature type="signal peptide" evidence="6">
    <location>
        <begin position="1"/>
        <end position="21"/>
    </location>
</feature>
<feature type="chain" id="PRO_5003862548" description="peptidylprolyl isomerase" evidence="6">
    <location>
        <begin position="22"/>
        <end position="366"/>
    </location>
</feature>
<reference evidence="9 10" key="1">
    <citation type="journal article" date="2012" name="J. Bacteriol.">
        <title>Genome Sequence of Galbibacter marinum Type Strain ck-I2-15.</title>
        <authorList>
            <person name="Lai Q."/>
            <person name="Li C."/>
            <person name="Shao Z."/>
        </authorList>
    </citation>
    <scope>NUCLEOTIDE SEQUENCE [LARGE SCALE GENOMIC DNA]</scope>
    <source>
        <strain evidence="10">ck-I2-15</strain>
    </source>
</reference>
<dbReference type="EC" id="5.2.1.8" evidence="2 5"/>
<dbReference type="eggNOG" id="COG0652">
    <property type="taxonomic scope" value="Bacteria"/>
</dbReference>
<accession>K2P462</accession>
<dbReference type="eggNOG" id="COG0545">
    <property type="taxonomic scope" value="Bacteria"/>
</dbReference>
<dbReference type="PRINTS" id="PR00153">
    <property type="entry name" value="CSAPPISMRASE"/>
</dbReference>
<dbReference type="PROSITE" id="PS50072">
    <property type="entry name" value="CSA_PPIASE_2"/>
    <property type="match status" value="1"/>
</dbReference>
<dbReference type="PANTHER" id="PTHR45625:SF4">
    <property type="entry name" value="PEPTIDYLPROLYL ISOMERASE DOMAIN AND WD REPEAT-CONTAINING PROTEIN 1"/>
    <property type="match status" value="1"/>
</dbReference>
<keyword evidence="10" id="KW-1185">Reference proteome</keyword>
<evidence type="ECO:0000256" key="2">
    <source>
        <dbReference type="ARBA" id="ARBA00013194"/>
    </source>
</evidence>
<dbReference type="InterPro" id="IPR001179">
    <property type="entry name" value="PPIase_FKBP_dom"/>
</dbReference>
<name>K2P462_9FLAO</name>
<dbReference type="InterPro" id="IPR029000">
    <property type="entry name" value="Cyclophilin-like_dom_sf"/>
</dbReference>
<dbReference type="PROSITE" id="PS50059">
    <property type="entry name" value="FKBP_PPIASE"/>
    <property type="match status" value="1"/>
</dbReference>
<dbReference type="PANTHER" id="PTHR45625">
    <property type="entry name" value="PEPTIDYL-PROLYL CIS-TRANS ISOMERASE-RELATED"/>
    <property type="match status" value="1"/>
</dbReference>
<dbReference type="InterPro" id="IPR044666">
    <property type="entry name" value="Cyclophilin_A-like"/>
</dbReference>
<feature type="domain" description="PPIase FKBP-type" evidence="7">
    <location>
        <begin position="261"/>
        <end position="366"/>
    </location>
</feature>
<dbReference type="Gene3D" id="2.40.100.10">
    <property type="entry name" value="Cyclophilin-like"/>
    <property type="match status" value="1"/>
</dbReference>
<dbReference type="SUPFAM" id="SSF54534">
    <property type="entry name" value="FKBP-like"/>
    <property type="match status" value="1"/>
</dbReference>
<dbReference type="PATRIC" id="fig|555500.3.peg.1273"/>
<keyword evidence="6" id="KW-0732">Signal</keyword>
<evidence type="ECO:0000256" key="3">
    <source>
        <dbReference type="ARBA" id="ARBA00023110"/>
    </source>
</evidence>
<dbReference type="SUPFAM" id="SSF50891">
    <property type="entry name" value="Cyclophilin-like"/>
    <property type="match status" value="1"/>
</dbReference>
<protein>
    <recommendedName>
        <fullName evidence="2 5">peptidylprolyl isomerase</fullName>
        <ecNumber evidence="2 5">5.2.1.8</ecNumber>
    </recommendedName>
</protein>
<dbReference type="Gene3D" id="3.10.50.40">
    <property type="match status" value="1"/>
</dbReference>
<dbReference type="GO" id="GO:0003755">
    <property type="term" value="F:peptidyl-prolyl cis-trans isomerase activity"/>
    <property type="evidence" value="ECO:0007669"/>
    <property type="project" value="UniProtKB-KW"/>
</dbReference>
<evidence type="ECO:0000256" key="6">
    <source>
        <dbReference type="SAM" id="SignalP"/>
    </source>
</evidence>
<dbReference type="Proteomes" id="UP000007364">
    <property type="component" value="Unassembled WGS sequence"/>
</dbReference>